<dbReference type="HOGENOM" id="CLU_3382196_0_0_6"/>
<name>C4K6G9_HAMD5</name>
<gene>
    <name evidence="1" type="ordered locus">HDEF_1544</name>
</gene>
<evidence type="ECO:0000313" key="1">
    <source>
        <dbReference type="EMBL" id="ACQ68163.1"/>
    </source>
</evidence>
<proteinExistence type="predicted"/>
<reference evidence="1 2" key="1">
    <citation type="journal article" date="2009" name="Proc. Natl. Acad. Sci. U.S.A.">
        <title>Hamiltonella defensa, genome evolution of protective bacterial endosymbiont from pathogenic ancestors.</title>
        <authorList>
            <person name="Degnan P.H."/>
            <person name="Yu Y."/>
            <person name="Sisneros N."/>
            <person name="Wing R.A."/>
            <person name="Moran N.A."/>
        </authorList>
    </citation>
    <scope>NUCLEOTIDE SEQUENCE [LARGE SCALE GENOMIC DNA]</scope>
    <source>
        <strain evidence="2">5AT</strain>
    </source>
</reference>
<protein>
    <submittedName>
        <fullName evidence="1">Uncharacterized protein</fullName>
    </submittedName>
</protein>
<dbReference type="Proteomes" id="UP000002334">
    <property type="component" value="Chromosome"/>
</dbReference>
<dbReference type="AlphaFoldDB" id="C4K6G9"/>
<dbReference type="KEGG" id="hde:HDEF_1544"/>
<sequence>MQKSEKIFCDFWILNAEMNITNKKRAHFKPSRE</sequence>
<accession>C4K6G9</accession>
<dbReference type="EMBL" id="CP001277">
    <property type="protein sequence ID" value="ACQ68163.1"/>
    <property type="molecule type" value="Genomic_DNA"/>
</dbReference>
<evidence type="ECO:0000313" key="2">
    <source>
        <dbReference type="Proteomes" id="UP000002334"/>
    </source>
</evidence>
<keyword evidence="2" id="KW-1185">Reference proteome</keyword>
<organism evidence="1 2">
    <name type="scientific">Hamiltonella defensa subsp. Acyrthosiphon pisum (strain 5AT)</name>
    <dbReference type="NCBI Taxonomy" id="572265"/>
    <lineage>
        <taxon>Bacteria</taxon>
        <taxon>Pseudomonadati</taxon>
        <taxon>Pseudomonadota</taxon>
        <taxon>Gammaproteobacteria</taxon>
        <taxon>Enterobacterales</taxon>
        <taxon>Enterobacteriaceae</taxon>
        <taxon>aphid secondary symbionts</taxon>
        <taxon>Candidatus Williamhamiltonella</taxon>
    </lineage>
</organism>